<accession>A0ABR0R3E4</accession>
<reference evidence="1 2" key="1">
    <citation type="submission" date="2023-03" db="EMBL/GenBank/DDBJ databases">
        <title>WGS of Gossypium arboreum.</title>
        <authorList>
            <person name="Yu D."/>
        </authorList>
    </citation>
    <scope>NUCLEOTIDE SEQUENCE [LARGE SCALE GENOMIC DNA]</scope>
    <source>
        <tissue evidence="1">Leaf</tissue>
    </source>
</reference>
<sequence length="132" mass="15336">MGSVSLSIFTSSSEPPIYIPIHNETPYEDLAIRVVIPDEFFQNLNIWHVKVPLVNYTTIEMHQKDGVLWQFRFRQSIPVIPKVLNDEYKIDLRDRYSSLNISKFGKIGMVIYYSQIDHRSRVSVYAGLDATI</sequence>
<organism evidence="1 2">
    <name type="scientific">Gossypium arboreum</name>
    <name type="common">Tree cotton</name>
    <name type="synonym">Gossypium nanking</name>
    <dbReference type="NCBI Taxonomy" id="29729"/>
    <lineage>
        <taxon>Eukaryota</taxon>
        <taxon>Viridiplantae</taxon>
        <taxon>Streptophyta</taxon>
        <taxon>Embryophyta</taxon>
        <taxon>Tracheophyta</taxon>
        <taxon>Spermatophyta</taxon>
        <taxon>Magnoliopsida</taxon>
        <taxon>eudicotyledons</taxon>
        <taxon>Gunneridae</taxon>
        <taxon>Pentapetalae</taxon>
        <taxon>rosids</taxon>
        <taxon>malvids</taxon>
        <taxon>Malvales</taxon>
        <taxon>Malvaceae</taxon>
        <taxon>Malvoideae</taxon>
        <taxon>Gossypium</taxon>
    </lineage>
</organism>
<dbReference type="EMBL" id="JARKNE010000001">
    <property type="protein sequence ID" value="KAK5846005.1"/>
    <property type="molecule type" value="Genomic_DNA"/>
</dbReference>
<evidence type="ECO:0000313" key="2">
    <source>
        <dbReference type="Proteomes" id="UP001358586"/>
    </source>
</evidence>
<comment type="caution">
    <text evidence="1">The sequence shown here is derived from an EMBL/GenBank/DDBJ whole genome shotgun (WGS) entry which is preliminary data.</text>
</comment>
<keyword evidence="2" id="KW-1185">Reference proteome</keyword>
<proteinExistence type="predicted"/>
<dbReference type="Proteomes" id="UP001358586">
    <property type="component" value="Chromosome 1"/>
</dbReference>
<gene>
    <name evidence="1" type="ORF">PVK06_002271</name>
</gene>
<evidence type="ECO:0000313" key="1">
    <source>
        <dbReference type="EMBL" id="KAK5846005.1"/>
    </source>
</evidence>
<name>A0ABR0R3E4_GOSAR</name>
<protein>
    <submittedName>
        <fullName evidence="1">Uncharacterized protein</fullName>
    </submittedName>
</protein>